<dbReference type="PANTHER" id="PTHR48109:SF4">
    <property type="entry name" value="DIHYDROOROTATE DEHYDROGENASE (QUINONE), MITOCHONDRIAL"/>
    <property type="match status" value="1"/>
</dbReference>
<sequence>MMRMLLDRLARRALYQLDPERAHRLAIQALKSGVPLAERPEVSRRLKTIVGGMVFPNPLGMAAGFDKNAEAPDGLLKLGFGFVECGTVTPQPQAGNPRPRLFRLEEDKALINRLGFNNDGLVTVRERLKKRLSNGGIVGINIGANKDSADRIADYETGVRAFGDIASYLTVNISSPNTAGLRTLQDRDNLAELLARVLAARDEVAKRRRSPVPLFLKIAPDLTDEALSDIAAEVLDQRIDGLIVSNTTLSRRGATSRKAQETGGLSGQPLFERSTIVLAKMRRLVGPAMPLIGVGGIHSGETALEKIRAGADLIQIYSGMIFGGACLPARIVTELGTYAQREGLSSLRQIRDTHVDHWAERQLD</sequence>
<dbReference type="NCBIfam" id="NF003645">
    <property type="entry name" value="PRK05286.1-2"/>
    <property type="match status" value="1"/>
</dbReference>
<dbReference type="NCBIfam" id="NF003652">
    <property type="entry name" value="PRK05286.2-5"/>
    <property type="match status" value="1"/>
</dbReference>
<dbReference type="InterPro" id="IPR005720">
    <property type="entry name" value="Dihydroorotate_DH_cat"/>
</dbReference>
<dbReference type="GO" id="GO:0006207">
    <property type="term" value="P:'de novo' pyrimidine nucleobase biosynthetic process"/>
    <property type="evidence" value="ECO:0007669"/>
    <property type="project" value="UniProtKB-UniRule"/>
</dbReference>
<evidence type="ECO:0000256" key="6">
    <source>
        <dbReference type="ARBA" id="ARBA00022643"/>
    </source>
</evidence>
<gene>
    <name evidence="11" type="primary">pyrD</name>
    <name evidence="13" type="ORF">NA2_17247</name>
</gene>
<evidence type="ECO:0000256" key="4">
    <source>
        <dbReference type="ARBA" id="ARBA00005359"/>
    </source>
</evidence>
<protein>
    <recommendedName>
        <fullName evidence="11">Dihydroorotate dehydrogenase (quinone)</fullName>
        <ecNumber evidence="11">1.3.5.2</ecNumber>
    </recommendedName>
    <alternativeName>
        <fullName evidence="11">DHOdehase</fullName>
        <shortName evidence="11">DHOD</shortName>
        <shortName evidence="11">DHODase</shortName>
    </alternativeName>
    <alternativeName>
        <fullName evidence="11">Dihydroorotate oxidase</fullName>
    </alternativeName>
</protein>
<evidence type="ECO:0000313" key="13">
    <source>
        <dbReference type="EMBL" id="EKF17660.1"/>
    </source>
</evidence>
<feature type="binding site" evidence="11">
    <location>
        <position position="245"/>
    </location>
    <ligand>
        <name>FMN</name>
        <dbReference type="ChEBI" id="CHEBI:58210"/>
    </ligand>
</feature>
<comment type="pathway">
    <text evidence="3 11">Pyrimidine metabolism; UMP biosynthesis via de novo pathway; orotate from (S)-dihydroorotate (quinone route): step 1/1.</text>
</comment>
<feature type="binding site" evidence="11">
    <location>
        <position position="172"/>
    </location>
    <ligand>
        <name>FMN</name>
        <dbReference type="ChEBI" id="CHEBI:58210"/>
    </ligand>
</feature>
<keyword evidence="7 11" id="KW-0665">Pyrimidine biosynthesis</keyword>
<feature type="binding site" evidence="11">
    <location>
        <position position="87"/>
    </location>
    <ligand>
        <name>FMN</name>
        <dbReference type="ChEBI" id="CHEBI:58210"/>
    </ligand>
</feature>
<dbReference type="GO" id="GO:0005737">
    <property type="term" value="C:cytoplasm"/>
    <property type="evidence" value="ECO:0007669"/>
    <property type="project" value="InterPro"/>
</dbReference>
<reference evidence="13 14" key="1">
    <citation type="journal article" date="2012" name="J. Bacteriol.">
        <title>Genome Sequence of Nitratireductor pacificus Type Strain pht-3B.</title>
        <authorList>
            <person name="Lai Q."/>
            <person name="Li G."/>
            <person name="Shao Z."/>
        </authorList>
    </citation>
    <scope>NUCLEOTIDE SEQUENCE [LARGE SCALE GENOMIC DNA]</scope>
    <source>
        <strain evidence="14">pht-3B</strain>
    </source>
</reference>
<dbReference type="CDD" id="cd04738">
    <property type="entry name" value="DHOD_2_like"/>
    <property type="match status" value="1"/>
</dbReference>
<accession>K2M9J8</accession>
<dbReference type="InterPro" id="IPR013785">
    <property type="entry name" value="Aldolase_TIM"/>
</dbReference>
<comment type="subcellular location">
    <subcellularLocation>
        <location evidence="11">Cell membrane</location>
        <topology evidence="11">Peripheral membrane protein</topology>
    </subcellularLocation>
    <subcellularLocation>
        <location evidence="2">Membrane</location>
    </subcellularLocation>
</comment>
<dbReference type="STRING" id="391937.NA2_17247"/>
<comment type="catalytic activity">
    <reaction evidence="10 11">
        <text>(S)-dihydroorotate + a quinone = orotate + a quinol</text>
        <dbReference type="Rhea" id="RHEA:30187"/>
        <dbReference type="ChEBI" id="CHEBI:24646"/>
        <dbReference type="ChEBI" id="CHEBI:30839"/>
        <dbReference type="ChEBI" id="CHEBI:30864"/>
        <dbReference type="ChEBI" id="CHEBI:132124"/>
        <dbReference type="EC" id="1.3.5.2"/>
    </reaction>
</comment>
<feature type="active site" description="Nucleophile" evidence="11">
    <location>
        <position position="175"/>
    </location>
</feature>
<dbReference type="HAMAP" id="MF_00225">
    <property type="entry name" value="DHO_dh_type2"/>
    <property type="match status" value="1"/>
</dbReference>
<evidence type="ECO:0000313" key="14">
    <source>
        <dbReference type="Proteomes" id="UP000006786"/>
    </source>
</evidence>
<name>K2M9J8_9HYPH</name>
<dbReference type="PROSITE" id="PS00912">
    <property type="entry name" value="DHODEHASE_2"/>
    <property type="match status" value="1"/>
</dbReference>
<feature type="binding site" evidence="11">
    <location>
        <begin position="317"/>
        <end position="318"/>
    </location>
    <ligand>
        <name>FMN</name>
        <dbReference type="ChEBI" id="CHEBI:58210"/>
    </ligand>
</feature>
<dbReference type="InterPro" id="IPR005719">
    <property type="entry name" value="Dihydroorotate_DH_2"/>
</dbReference>
<dbReference type="InterPro" id="IPR001295">
    <property type="entry name" value="Dihydroorotate_DH_CS"/>
</dbReference>
<keyword evidence="6 11" id="KW-0288">FMN</keyword>
<evidence type="ECO:0000256" key="2">
    <source>
        <dbReference type="ARBA" id="ARBA00004370"/>
    </source>
</evidence>
<dbReference type="UniPathway" id="UPA00070">
    <property type="reaction ID" value="UER00946"/>
</dbReference>
<comment type="caution">
    <text evidence="13">The sequence shown here is derived from an EMBL/GenBank/DDBJ whole genome shotgun (WGS) entry which is preliminary data.</text>
</comment>
<keyword evidence="5 11" id="KW-0285">Flavoprotein</keyword>
<evidence type="ECO:0000256" key="8">
    <source>
        <dbReference type="ARBA" id="ARBA00023002"/>
    </source>
</evidence>
<dbReference type="AlphaFoldDB" id="K2M9J8"/>
<dbReference type="Proteomes" id="UP000006786">
    <property type="component" value="Unassembled WGS sequence"/>
</dbReference>
<keyword evidence="8 11" id="KW-0560">Oxidoreductase</keyword>
<evidence type="ECO:0000256" key="5">
    <source>
        <dbReference type="ARBA" id="ARBA00022630"/>
    </source>
</evidence>
<feature type="binding site" evidence="11">
    <location>
        <position position="67"/>
    </location>
    <ligand>
        <name>substrate</name>
    </ligand>
</feature>
<dbReference type="PATRIC" id="fig|391937.3.peg.3545"/>
<feature type="binding site" evidence="11">
    <location>
        <position position="172"/>
    </location>
    <ligand>
        <name>substrate</name>
    </ligand>
</feature>
<feature type="binding site" evidence="11">
    <location>
        <begin position="63"/>
        <end position="67"/>
    </location>
    <ligand>
        <name>FMN</name>
        <dbReference type="ChEBI" id="CHEBI:58210"/>
    </ligand>
</feature>
<feature type="binding site" evidence="11">
    <location>
        <position position="267"/>
    </location>
    <ligand>
        <name>FMN</name>
        <dbReference type="ChEBI" id="CHEBI:58210"/>
    </ligand>
</feature>
<dbReference type="PROSITE" id="PS00911">
    <property type="entry name" value="DHODEHASE_1"/>
    <property type="match status" value="1"/>
</dbReference>
<dbReference type="GO" id="GO:0106430">
    <property type="term" value="F:dihydroorotate dehydrogenase (quinone) activity"/>
    <property type="evidence" value="ECO:0007669"/>
    <property type="project" value="UniProtKB-EC"/>
</dbReference>
<evidence type="ECO:0000259" key="12">
    <source>
        <dbReference type="Pfam" id="PF01180"/>
    </source>
</evidence>
<keyword evidence="11" id="KW-1003">Cell membrane</keyword>
<dbReference type="Pfam" id="PF01180">
    <property type="entry name" value="DHO_dh"/>
    <property type="match status" value="1"/>
</dbReference>
<dbReference type="OrthoDB" id="9802377at2"/>
<evidence type="ECO:0000256" key="1">
    <source>
        <dbReference type="ARBA" id="ARBA00003125"/>
    </source>
</evidence>
<dbReference type="eggNOG" id="COG0167">
    <property type="taxonomic scope" value="Bacteria"/>
</dbReference>
<dbReference type="NCBIfam" id="TIGR01036">
    <property type="entry name" value="pyrD_sub2"/>
    <property type="match status" value="1"/>
</dbReference>
<proteinExistence type="inferred from homology"/>
<feature type="binding site" evidence="11">
    <location>
        <position position="177"/>
    </location>
    <ligand>
        <name>substrate</name>
    </ligand>
</feature>
<dbReference type="InterPro" id="IPR050074">
    <property type="entry name" value="DHO_dehydrogenase"/>
</dbReference>
<feature type="domain" description="Dihydroorotate dehydrogenase catalytic" evidence="12">
    <location>
        <begin position="46"/>
        <end position="336"/>
    </location>
</feature>
<evidence type="ECO:0000256" key="10">
    <source>
        <dbReference type="ARBA" id="ARBA00048639"/>
    </source>
</evidence>
<dbReference type="EMBL" id="AMRM01000021">
    <property type="protein sequence ID" value="EKF17660.1"/>
    <property type="molecule type" value="Genomic_DNA"/>
</dbReference>
<comment type="function">
    <text evidence="1 11">Catalyzes the conversion of dihydroorotate to orotate with quinone as electron acceptor.</text>
</comment>
<dbReference type="Gene3D" id="3.20.20.70">
    <property type="entry name" value="Aldolase class I"/>
    <property type="match status" value="1"/>
</dbReference>
<evidence type="ECO:0000256" key="9">
    <source>
        <dbReference type="ARBA" id="ARBA00023136"/>
    </source>
</evidence>
<dbReference type="PANTHER" id="PTHR48109">
    <property type="entry name" value="DIHYDROOROTATE DEHYDROGENASE (QUINONE), MITOCHONDRIAL-RELATED"/>
    <property type="match status" value="1"/>
</dbReference>
<evidence type="ECO:0000256" key="7">
    <source>
        <dbReference type="ARBA" id="ARBA00022975"/>
    </source>
</evidence>
<feature type="binding site" evidence="11">
    <location>
        <begin position="112"/>
        <end position="116"/>
    </location>
    <ligand>
        <name>substrate</name>
    </ligand>
</feature>
<comment type="cofactor">
    <cofactor evidence="11">
        <name>FMN</name>
        <dbReference type="ChEBI" id="CHEBI:58210"/>
    </cofactor>
    <text evidence="11">Binds 1 FMN per subunit.</text>
</comment>
<feature type="binding site" evidence="11">
    <location>
        <position position="217"/>
    </location>
    <ligand>
        <name>FMN</name>
        <dbReference type="ChEBI" id="CHEBI:58210"/>
    </ligand>
</feature>
<keyword evidence="9 11" id="KW-0472">Membrane</keyword>
<dbReference type="SUPFAM" id="SSF51395">
    <property type="entry name" value="FMN-linked oxidoreductases"/>
    <property type="match status" value="1"/>
</dbReference>
<dbReference type="EC" id="1.3.5.2" evidence="11"/>
<dbReference type="GO" id="GO:0044205">
    <property type="term" value="P:'de novo' UMP biosynthetic process"/>
    <property type="evidence" value="ECO:0007669"/>
    <property type="project" value="UniProtKB-UniRule"/>
</dbReference>
<evidence type="ECO:0000256" key="3">
    <source>
        <dbReference type="ARBA" id="ARBA00005161"/>
    </source>
</evidence>
<dbReference type="GO" id="GO:0005886">
    <property type="term" value="C:plasma membrane"/>
    <property type="evidence" value="ECO:0007669"/>
    <property type="project" value="UniProtKB-SubCell"/>
</dbReference>
<organism evidence="13 14">
    <name type="scientific">Nitratireductor pacificus pht-3B</name>
    <dbReference type="NCBI Taxonomy" id="391937"/>
    <lineage>
        <taxon>Bacteria</taxon>
        <taxon>Pseudomonadati</taxon>
        <taxon>Pseudomonadota</taxon>
        <taxon>Alphaproteobacteria</taxon>
        <taxon>Hyphomicrobiales</taxon>
        <taxon>Phyllobacteriaceae</taxon>
        <taxon>Nitratireductor</taxon>
    </lineage>
</organism>
<comment type="similarity">
    <text evidence="4 11">Belongs to the dihydroorotate dehydrogenase family. Type 2 subfamily.</text>
</comment>
<feature type="binding site" evidence="11">
    <location>
        <position position="141"/>
    </location>
    <ligand>
        <name>FMN</name>
        <dbReference type="ChEBI" id="CHEBI:58210"/>
    </ligand>
</feature>
<feature type="binding site" evidence="11">
    <location>
        <position position="296"/>
    </location>
    <ligand>
        <name>FMN</name>
        <dbReference type="ChEBI" id="CHEBI:58210"/>
    </ligand>
</feature>
<keyword evidence="14" id="KW-1185">Reference proteome</keyword>
<evidence type="ECO:0000256" key="11">
    <source>
        <dbReference type="HAMAP-Rule" id="MF_00225"/>
    </source>
</evidence>
<feature type="binding site" evidence="11">
    <location>
        <begin position="246"/>
        <end position="247"/>
    </location>
    <ligand>
        <name>substrate</name>
    </ligand>
</feature>
<comment type="subunit">
    <text evidence="11">Monomer.</text>
</comment>